<gene>
    <name evidence="2" type="ORF">P280DRAFT_166697</name>
</gene>
<evidence type="ECO:0000313" key="3">
    <source>
        <dbReference type="Proteomes" id="UP000799753"/>
    </source>
</evidence>
<dbReference type="AlphaFoldDB" id="A0A6A6RK33"/>
<feature type="compositionally biased region" description="Basic residues" evidence="1">
    <location>
        <begin position="106"/>
        <end position="115"/>
    </location>
</feature>
<name>A0A6A6RK33_9PLEO</name>
<protein>
    <submittedName>
        <fullName evidence="2">Uncharacterized protein</fullName>
    </submittedName>
</protein>
<keyword evidence="3" id="KW-1185">Reference proteome</keyword>
<dbReference type="Proteomes" id="UP000799753">
    <property type="component" value="Unassembled WGS sequence"/>
</dbReference>
<feature type="compositionally biased region" description="Basic and acidic residues" evidence="1">
    <location>
        <begin position="137"/>
        <end position="146"/>
    </location>
</feature>
<feature type="compositionally biased region" description="Low complexity" evidence="1">
    <location>
        <begin position="116"/>
        <end position="126"/>
    </location>
</feature>
<dbReference type="EMBL" id="MU006802">
    <property type="protein sequence ID" value="KAF2635899.1"/>
    <property type="molecule type" value="Genomic_DNA"/>
</dbReference>
<reference evidence="2" key="1">
    <citation type="journal article" date="2020" name="Stud. Mycol.">
        <title>101 Dothideomycetes genomes: a test case for predicting lifestyles and emergence of pathogens.</title>
        <authorList>
            <person name="Haridas S."/>
            <person name="Albert R."/>
            <person name="Binder M."/>
            <person name="Bloem J."/>
            <person name="Labutti K."/>
            <person name="Salamov A."/>
            <person name="Andreopoulos B."/>
            <person name="Baker S."/>
            <person name="Barry K."/>
            <person name="Bills G."/>
            <person name="Bluhm B."/>
            <person name="Cannon C."/>
            <person name="Castanera R."/>
            <person name="Culley D."/>
            <person name="Daum C."/>
            <person name="Ezra D."/>
            <person name="Gonzalez J."/>
            <person name="Henrissat B."/>
            <person name="Kuo A."/>
            <person name="Liang C."/>
            <person name="Lipzen A."/>
            <person name="Lutzoni F."/>
            <person name="Magnuson J."/>
            <person name="Mondo S."/>
            <person name="Nolan M."/>
            <person name="Ohm R."/>
            <person name="Pangilinan J."/>
            <person name="Park H.-J."/>
            <person name="Ramirez L."/>
            <person name="Alfaro M."/>
            <person name="Sun H."/>
            <person name="Tritt A."/>
            <person name="Yoshinaga Y."/>
            <person name="Zwiers L.-H."/>
            <person name="Turgeon B."/>
            <person name="Goodwin S."/>
            <person name="Spatafora J."/>
            <person name="Crous P."/>
            <person name="Grigoriev I."/>
        </authorList>
    </citation>
    <scope>NUCLEOTIDE SEQUENCE</scope>
    <source>
        <strain evidence="2">CBS 473.64</strain>
    </source>
</reference>
<evidence type="ECO:0000256" key="1">
    <source>
        <dbReference type="SAM" id="MobiDB-lite"/>
    </source>
</evidence>
<sequence length="153" mass="16988">MLREKGCIRTQTYTNSCKTLKITTSTRAGAYRIHRSRSFTNPGAVSRGLIDAGPLWCCDPRVLSGWSRRSPLPTHLHQHQPQSLRCRALVSLRPTLGGHVCTSSSRSRRSPRPSRHPSASPPGGEKPAPRPPPSPHQEYDALDNLRQRKRPSG</sequence>
<organism evidence="2 3">
    <name type="scientific">Massarina eburnea CBS 473.64</name>
    <dbReference type="NCBI Taxonomy" id="1395130"/>
    <lineage>
        <taxon>Eukaryota</taxon>
        <taxon>Fungi</taxon>
        <taxon>Dikarya</taxon>
        <taxon>Ascomycota</taxon>
        <taxon>Pezizomycotina</taxon>
        <taxon>Dothideomycetes</taxon>
        <taxon>Pleosporomycetidae</taxon>
        <taxon>Pleosporales</taxon>
        <taxon>Massarineae</taxon>
        <taxon>Massarinaceae</taxon>
        <taxon>Massarina</taxon>
    </lineage>
</organism>
<accession>A0A6A6RK33</accession>
<evidence type="ECO:0000313" key="2">
    <source>
        <dbReference type="EMBL" id="KAF2635899.1"/>
    </source>
</evidence>
<proteinExistence type="predicted"/>
<feature type="region of interest" description="Disordered" evidence="1">
    <location>
        <begin position="96"/>
        <end position="153"/>
    </location>
</feature>